<dbReference type="Pfam" id="PF01758">
    <property type="entry name" value="SBF"/>
    <property type="match status" value="1"/>
</dbReference>
<accession>A0A363UNE4</accession>
<evidence type="ECO:0000256" key="5">
    <source>
        <dbReference type="SAM" id="Phobius"/>
    </source>
</evidence>
<evidence type="ECO:0000256" key="4">
    <source>
        <dbReference type="ARBA" id="ARBA00023136"/>
    </source>
</evidence>
<feature type="transmembrane region" description="Helical" evidence="5">
    <location>
        <begin position="43"/>
        <end position="65"/>
    </location>
</feature>
<name>A0A363UNE4_9GAMM</name>
<feature type="transmembrane region" description="Helical" evidence="5">
    <location>
        <begin position="267"/>
        <end position="285"/>
    </location>
</feature>
<keyword evidence="2 5" id="KW-0812">Transmembrane</keyword>
<keyword evidence="3 5" id="KW-1133">Transmembrane helix</keyword>
<evidence type="ECO:0000256" key="2">
    <source>
        <dbReference type="ARBA" id="ARBA00022692"/>
    </source>
</evidence>
<feature type="transmembrane region" description="Helical" evidence="5">
    <location>
        <begin position="139"/>
        <end position="159"/>
    </location>
</feature>
<dbReference type="GO" id="GO:0016020">
    <property type="term" value="C:membrane"/>
    <property type="evidence" value="ECO:0007669"/>
    <property type="project" value="UniProtKB-SubCell"/>
</dbReference>
<dbReference type="Proteomes" id="UP000251800">
    <property type="component" value="Unassembled WGS sequence"/>
</dbReference>
<dbReference type="InterPro" id="IPR002657">
    <property type="entry name" value="BilAc:Na_symport/Acr3"/>
</dbReference>
<gene>
    <name evidence="6" type="ORF">DEH80_05320</name>
</gene>
<dbReference type="AlphaFoldDB" id="A0A363UNE4"/>
<protein>
    <recommendedName>
        <fullName evidence="8">Bile acid:sodium symporter</fullName>
    </recommendedName>
</protein>
<feature type="transmembrane region" description="Helical" evidence="5">
    <location>
        <begin position="71"/>
        <end position="94"/>
    </location>
</feature>
<feature type="transmembrane region" description="Helical" evidence="5">
    <location>
        <begin position="242"/>
        <end position="261"/>
    </location>
</feature>
<dbReference type="PANTHER" id="PTHR10361">
    <property type="entry name" value="SODIUM-BILE ACID COTRANSPORTER"/>
    <property type="match status" value="1"/>
</dbReference>
<dbReference type="Gene3D" id="1.20.1530.20">
    <property type="match status" value="1"/>
</dbReference>
<organism evidence="6 7">
    <name type="scientific">Abyssibacter profundi</name>
    <dbReference type="NCBI Taxonomy" id="2182787"/>
    <lineage>
        <taxon>Bacteria</taxon>
        <taxon>Pseudomonadati</taxon>
        <taxon>Pseudomonadota</taxon>
        <taxon>Gammaproteobacteria</taxon>
        <taxon>Chromatiales</taxon>
        <taxon>Oceanococcaceae</taxon>
        <taxon>Abyssibacter</taxon>
    </lineage>
</organism>
<evidence type="ECO:0000256" key="1">
    <source>
        <dbReference type="ARBA" id="ARBA00004141"/>
    </source>
</evidence>
<evidence type="ECO:0000256" key="3">
    <source>
        <dbReference type="ARBA" id="ARBA00022989"/>
    </source>
</evidence>
<keyword evidence="7" id="KW-1185">Reference proteome</keyword>
<comment type="subcellular location">
    <subcellularLocation>
        <location evidence="1">Membrane</location>
        <topology evidence="1">Multi-pass membrane protein</topology>
    </subcellularLocation>
</comment>
<reference evidence="6 7" key="1">
    <citation type="submission" date="2018-05" db="EMBL/GenBank/DDBJ databases">
        <title>Abyssibacter profundi OUC007T gen. nov., sp. nov, a marine bacterium isolated from seawater of the Mariana Trench.</title>
        <authorList>
            <person name="Zhou S."/>
        </authorList>
    </citation>
    <scope>NUCLEOTIDE SEQUENCE [LARGE SCALE GENOMIC DNA]</scope>
    <source>
        <strain evidence="6 7">OUC007</strain>
    </source>
</reference>
<sequence>MFDAYVRHEYAFAATQLVLAMLGMGATLTVGDFREVARAPRSVSIGLVLQLIGVPLVAAAFVAWGGLGVGVAIGLALCAAIPGGTVSNIFTYFARGHIALSISLTAVATLACLVTTPIVLGLLIAHHMPEDFSMPAGRIAIEIGLCLLLPLVLGMLVLRAFPAQAGRFSKLCIRGSLLTIGLIVVGAAGAGRLDIEAFGLSNLGITAGFIAVVTLLGWLVPRMLAVPTADRAAIGIELTVRNTNLGLLIKASLFPAVVGVSDPVGDQVLFTVLLYGALMLLIGGVQIGGFRRRVRAEHNPTNAPRQSG</sequence>
<comment type="caution">
    <text evidence="6">The sequence shown here is derived from an EMBL/GenBank/DDBJ whole genome shotgun (WGS) entry which is preliminary data.</text>
</comment>
<feature type="transmembrane region" description="Helical" evidence="5">
    <location>
        <begin position="197"/>
        <end position="221"/>
    </location>
</feature>
<keyword evidence="4 5" id="KW-0472">Membrane</keyword>
<feature type="transmembrane region" description="Helical" evidence="5">
    <location>
        <begin position="106"/>
        <end position="127"/>
    </location>
</feature>
<dbReference type="PANTHER" id="PTHR10361:SF24">
    <property type="entry name" value="P3 PROTEIN"/>
    <property type="match status" value="1"/>
</dbReference>
<evidence type="ECO:0008006" key="8">
    <source>
        <dbReference type="Google" id="ProtNLM"/>
    </source>
</evidence>
<evidence type="ECO:0000313" key="6">
    <source>
        <dbReference type="EMBL" id="PWN56937.1"/>
    </source>
</evidence>
<feature type="transmembrane region" description="Helical" evidence="5">
    <location>
        <begin position="12"/>
        <end position="31"/>
    </location>
</feature>
<evidence type="ECO:0000313" key="7">
    <source>
        <dbReference type="Proteomes" id="UP000251800"/>
    </source>
</evidence>
<dbReference type="EMBL" id="QEQK01000004">
    <property type="protein sequence ID" value="PWN56937.1"/>
    <property type="molecule type" value="Genomic_DNA"/>
</dbReference>
<feature type="transmembrane region" description="Helical" evidence="5">
    <location>
        <begin position="171"/>
        <end position="191"/>
    </location>
</feature>
<dbReference type="OrthoDB" id="9806785at2"/>
<proteinExistence type="predicted"/>
<dbReference type="InterPro" id="IPR004710">
    <property type="entry name" value="Bilac:Na_transpt"/>
</dbReference>
<dbReference type="InterPro" id="IPR038770">
    <property type="entry name" value="Na+/solute_symporter_sf"/>
</dbReference>